<evidence type="ECO:0000313" key="4">
    <source>
        <dbReference type="Proteomes" id="UP000037387"/>
    </source>
</evidence>
<evidence type="ECO:0000313" key="3">
    <source>
        <dbReference type="EMBL" id="KON71819.1"/>
    </source>
</evidence>
<dbReference type="PANTHER" id="PTHR43546">
    <property type="entry name" value="UPF0173 METAL-DEPENDENT HYDROLASE MJ1163-RELATED"/>
    <property type="match status" value="1"/>
</dbReference>
<evidence type="ECO:0000259" key="2">
    <source>
        <dbReference type="Pfam" id="PF12706"/>
    </source>
</evidence>
<dbReference type="InterPro" id="IPR036866">
    <property type="entry name" value="RibonucZ/Hydroxyglut_hydro"/>
</dbReference>
<feature type="region of interest" description="Disordered" evidence="1">
    <location>
        <begin position="1"/>
        <end position="22"/>
    </location>
</feature>
<keyword evidence="4" id="KW-1185">Reference proteome</keyword>
<dbReference type="AlphaFoldDB" id="A0A0M0F2M0"/>
<comment type="caution">
    <text evidence="3">The sequence shown here is derived from an EMBL/GenBank/DDBJ whole genome shotgun (WGS) entry which is preliminary data.</text>
</comment>
<dbReference type="Gene3D" id="3.60.15.10">
    <property type="entry name" value="Ribonuclease Z/Hydroxyacylglutathione hydrolase-like"/>
    <property type="match status" value="1"/>
</dbReference>
<feature type="domain" description="Metallo-beta-lactamase" evidence="2">
    <location>
        <begin position="52"/>
        <end position="240"/>
    </location>
</feature>
<sequence length="290" mass="30475">MARRPRRAVRRPGGGRRGAAGGGAVSVRVTWLGHSSVVLDVRSGRAGVPDVRLVTDPLLHRHAGMLRRRGERPAAVWQDSDAVLLSHLHHDHAELRSLRLLGDAPVLTAPANARWLRARGLRGVGLDDAWHAVGAEAAGVEVRLVAAVHGHRPMPHRPNAANGHLVRADGPDGARVWAVGDTEHHPDMVHLPALAGGPVDVALVPVGGWGPRLSGGHLGPAQAARVCAEVGVGVAIPVHWGTLHAPGGRHLPRGWMDHAGAAFEAAAQREAPGTRVVVLRPGESWSSDDA</sequence>
<protein>
    <recommendedName>
        <fullName evidence="2">Metallo-beta-lactamase domain-containing protein</fullName>
    </recommendedName>
</protein>
<dbReference type="InterPro" id="IPR050114">
    <property type="entry name" value="UPF0173_UPF0282_UlaG_hydrolase"/>
</dbReference>
<dbReference type="PANTHER" id="PTHR43546:SF3">
    <property type="entry name" value="UPF0173 METAL-DEPENDENT HYDROLASE MJ1163"/>
    <property type="match status" value="1"/>
</dbReference>
<dbReference type="SUPFAM" id="SSF56281">
    <property type="entry name" value="Metallo-hydrolase/oxidoreductase"/>
    <property type="match status" value="1"/>
</dbReference>
<evidence type="ECO:0000256" key="1">
    <source>
        <dbReference type="SAM" id="MobiDB-lite"/>
    </source>
</evidence>
<gene>
    <name evidence="3" type="ORF">M768_17705</name>
</gene>
<dbReference type="EMBL" id="ATNL01000014">
    <property type="protein sequence ID" value="KON71819.1"/>
    <property type="molecule type" value="Genomic_DNA"/>
</dbReference>
<dbReference type="PATRIC" id="fig|1350482.3.peg.3882"/>
<reference evidence="3 4" key="1">
    <citation type="journal article" date="2015" name="Sci. Rep.">
        <title>Functional and structural properties of a novel cellulosome-like multienzyme complex: efficient glycoside hydrolysis of water-insoluble 7-xylosyl-10-deacetylpaclitaxel.</title>
        <authorList>
            <person name="Dou T.Y."/>
            <person name="Luan H.W."/>
            <person name="Ge G.B."/>
            <person name="Dong M.M."/>
            <person name="Zou H.F."/>
            <person name="He Y.Q."/>
            <person name="Cui P."/>
            <person name="Wang J.Y."/>
            <person name="Hao D.C."/>
            <person name="Yang S.L."/>
            <person name="Yang L."/>
        </authorList>
    </citation>
    <scope>NUCLEOTIDE SEQUENCE [LARGE SCALE GENOMIC DNA]</scope>
    <source>
        <strain evidence="3 4">F16</strain>
    </source>
</reference>
<proteinExistence type="predicted"/>
<feature type="compositionally biased region" description="Basic residues" evidence="1">
    <location>
        <begin position="1"/>
        <end position="14"/>
    </location>
</feature>
<accession>A0A0M0F2M0</accession>
<organism evidence="3 4">
    <name type="scientific">Cellulosimicrobium cellulans F16</name>
    <dbReference type="NCBI Taxonomy" id="1350482"/>
    <lineage>
        <taxon>Bacteria</taxon>
        <taxon>Bacillati</taxon>
        <taxon>Actinomycetota</taxon>
        <taxon>Actinomycetes</taxon>
        <taxon>Micrococcales</taxon>
        <taxon>Promicromonosporaceae</taxon>
        <taxon>Cellulosimicrobium</taxon>
    </lineage>
</organism>
<dbReference type="Proteomes" id="UP000037387">
    <property type="component" value="Unassembled WGS sequence"/>
</dbReference>
<name>A0A0M0F2M0_CELCE</name>
<dbReference type="InterPro" id="IPR001279">
    <property type="entry name" value="Metallo-B-lactamas"/>
</dbReference>
<dbReference type="Pfam" id="PF12706">
    <property type="entry name" value="Lactamase_B_2"/>
    <property type="match status" value="1"/>
</dbReference>